<comment type="caution">
    <text evidence="1">The sequence shown here is derived from an EMBL/GenBank/DDBJ whole genome shotgun (WGS) entry which is preliminary data.</text>
</comment>
<protein>
    <submittedName>
        <fullName evidence="1">Uncharacterized protein</fullName>
    </submittedName>
</protein>
<proteinExistence type="predicted"/>
<evidence type="ECO:0000313" key="1">
    <source>
        <dbReference type="EMBL" id="KAL3787131.1"/>
    </source>
</evidence>
<evidence type="ECO:0000313" key="2">
    <source>
        <dbReference type="Proteomes" id="UP001530400"/>
    </source>
</evidence>
<gene>
    <name evidence="1" type="ORF">ACHAWO_005115</name>
</gene>
<reference evidence="1 2" key="1">
    <citation type="submission" date="2024-10" db="EMBL/GenBank/DDBJ databases">
        <title>Updated reference genomes for cyclostephanoid diatoms.</title>
        <authorList>
            <person name="Roberts W.R."/>
            <person name="Alverson A.J."/>
        </authorList>
    </citation>
    <scope>NUCLEOTIDE SEQUENCE [LARGE SCALE GENOMIC DNA]</scope>
    <source>
        <strain evidence="1 2">AJA010-31</strain>
    </source>
</reference>
<dbReference type="Proteomes" id="UP001530400">
    <property type="component" value="Unassembled WGS sequence"/>
</dbReference>
<dbReference type="AlphaFoldDB" id="A0ABD3PIL0"/>
<name>A0ABD3PIL0_9STRA</name>
<dbReference type="EMBL" id="JALLPJ020000623">
    <property type="protein sequence ID" value="KAL3787131.1"/>
    <property type="molecule type" value="Genomic_DNA"/>
</dbReference>
<keyword evidence="2" id="KW-1185">Reference proteome</keyword>
<accession>A0ABD3PIL0</accession>
<organism evidence="1 2">
    <name type="scientific">Cyclotella atomus</name>
    <dbReference type="NCBI Taxonomy" id="382360"/>
    <lineage>
        <taxon>Eukaryota</taxon>
        <taxon>Sar</taxon>
        <taxon>Stramenopiles</taxon>
        <taxon>Ochrophyta</taxon>
        <taxon>Bacillariophyta</taxon>
        <taxon>Coscinodiscophyceae</taxon>
        <taxon>Thalassiosirophycidae</taxon>
        <taxon>Stephanodiscales</taxon>
        <taxon>Stephanodiscaceae</taxon>
        <taxon>Cyclotella</taxon>
    </lineage>
</organism>
<sequence>MQANDDEQQFIVATKTDSRTSDTQKRMYGRPNGLVYRFITRDAVTLSLEEWQDYTQLDLSGKASPTSVVALNNGVDYENMLFNSSHPRAA</sequence>